<organism evidence="3 4">
    <name type="scientific">Candidatus Staskawiczbacteria bacterium RIFOXYB1_FULL_37_44</name>
    <dbReference type="NCBI Taxonomy" id="1802223"/>
    <lineage>
        <taxon>Bacteria</taxon>
        <taxon>Candidatus Staskawicziibacteriota</taxon>
    </lineage>
</organism>
<dbReference type="PANTHER" id="PTHR46648">
    <property type="entry name" value="HIT FAMILY PROTEIN 1"/>
    <property type="match status" value="1"/>
</dbReference>
<dbReference type="InterPro" id="IPR011146">
    <property type="entry name" value="HIT-like"/>
</dbReference>
<dbReference type="GO" id="GO:0009117">
    <property type="term" value="P:nucleotide metabolic process"/>
    <property type="evidence" value="ECO:0007669"/>
    <property type="project" value="TreeGrafter"/>
</dbReference>
<dbReference type="InterPro" id="IPR001310">
    <property type="entry name" value="Histidine_triad_HIT"/>
</dbReference>
<comment type="caution">
    <text evidence="3">The sequence shown here is derived from an EMBL/GenBank/DDBJ whole genome shotgun (WGS) entry which is preliminary data.</text>
</comment>
<dbReference type="Proteomes" id="UP000178650">
    <property type="component" value="Unassembled WGS sequence"/>
</dbReference>
<proteinExistence type="predicted"/>
<dbReference type="PANTHER" id="PTHR46648:SF1">
    <property type="entry name" value="ADENOSINE 5'-MONOPHOSPHORAMIDASE HNT1"/>
    <property type="match status" value="1"/>
</dbReference>
<name>A0A1G2IXP4_9BACT</name>
<dbReference type="GO" id="GO:0003824">
    <property type="term" value="F:catalytic activity"/>
    <property type="evidence" value="ECO:0007669"/>
    <property type="project" value="InterPro"/>
</dbReference>
<dbReference type="Gene3D" id="3.30.428.10">
    <property type="entry name" value="HIT-like"/>
    <property type="match status" value="1"/>
</dbReference>
<dbReference type="EMBL" id="MHPJ01000001">
    <property type="protein sequence ID" value="OGZ79606.1"/>
    <property type="molecule type" value="Genomic_DNA"/>
</dbReference>
<evidence type="ECO:0000256" key="1">
    <source>
        <dbReference type="PROSITE-ProRule" id="PRU00464"/>
    </source>
</evidence>
<evidence type="ECO:0000259" key="2">
    <source>
        <dbReference type="PROSITE" id="PS51084"/>
    </source>
</evidence>
<dbReference type="AlphaFoldDB" id="A0A1G2IXP4"/>
<dbReference type="STRING" id="1802223.A2358_01420"/>
<sequence length="148" mass="16987">MNHKYIKNNCESCQRILSGAGKIKEYKCWFLEHVGEPIPVNGWLVLRLKRHGEGLVSMNKEESEELGQILNSLPKALKEVTNATQIYLCSFNESVPHLHFHFIPRRAEEKRRTIDFFILQNEVKSGKVSAIAASETASLIRNIKIRLN</sequence>
<reference evidence="3 4" key="1">
    <citation type="journal article" date="2016" name="Nat. Commun.">
        <title>Thousands of microbial genomes shed light on interconnected biogeochemical processes in an aquifer system.</title>
        <authorList>
            <person name="Anantharaman K."/>
            <person name="Brown C.T."/>
            <person name="Hug L.A."/>
            <person name="Sharon I."/>
            <person name="Castelle C.J."/>
            <person name="Probst A.J."/>
            <person name="Thomas B.C."/>
            <person name="Singh A."/>
            <person name="Wilkins M.J."/>
            <person name="Karaoz U."/>
            <person name="Brodie E.L."/>
            <person name="Williams K.H."/>
            <person name="Hubbard S.S."/>
            <person name="Banfield J.F."/>
        </authorList>
    </citation>
    <scope>NUCLEOTIDE SEQUENCE [LARGE SCALE GENOMIC DNA]</scope>
</reference>
<dbReference type="SUPFAM" id="SSF54197">
    <property type="entry name" value="HIT-like"/>
    <property type="match status" value="1"/>
</dbReference>
<accession>A0A1G2IXP4</accession>
<feature type="domain" description="HIT" evidence="2">
    <location>
        <begin position="44"/>
        <end position="112"/>
    </location>
</feature>
<dbReference type="Pfam" id="PF01230">
    <property type="entry name" value="HIT"/>
    <property type="match status" value="1"/>
</dbReference>
<gene>
    <name evidence="3" type="ORF">A2358_01420</name>
</gene>
<evidence type="ECO:0000313" key="3">
    <source>
        <dbReference type="EMBL" id="OGZ79606.1"/>
    </source>
</evidence>
<dbReference type="PROSITE" id="PS51084">
    <property type="entry name" value="HIT_2"/>
    <property type="match status" value="1"/>
</dbReference>
<feature type="short sequence motif" description="Histidine triad motif" evidence="1">
    <location>
        <begin position="97"/>
        <end position="101"/>
    </location>
</feature>
<evidence type="ECO:0000313" key="4">
    <source>
        <dbReference type="Proteomes" id="UP000178650"/>
    </source>
</evidence>
<dbReference type="InterPro" id="IPR036265">
    <property type="entry name" value="HIT-like_sf"/>
</dbReference>
<protein>
    <recommendedName>
        <fullName evidence="2">HIT domain-containing protein</fullName>
    </recommendedName>
</protein>